<comment type="caution">
    <text evidence="2">The sequence shown here is derived from an EMBL/GenBank/DDBJ whole genome shotgun (WGS) entry which is preliminary data.</text>
</comment>
<organism evidence="2 3">
    <name type="scientific">Alicyclobacillus ferrooxydans</name>
    <dbReference type="NCBI Taxonomy" id="471514"/>
    <lineage>
        <taxon>Bacteria</taxon>
        <taxon>Bacillati</taxon>
        <taxon>Bacillota</taxon>
        <taxon>Bacilli</taxon>
        <taxon>Bacillales</taxon>
        <taxon>Alicyclobacillaceae</taxon>
        <taxon>Alicyclobacillus</taxon>
    </lineage>
</organism>
<dbReference type="PATRIC" id="fig|471514.4.peg.1544"/>
<dbReference type="Proteomes" id="UP000050482">
    <property type="component" value="Unassembled WGS sequence"/>
</dbReference>
<dbReference type="PROSITE" id="PS51257">
    <property type="entry name" value="PROKAR_LIPOPROTEIN"/>
    <property type="match status" value="1"/>
</dbReference>
<dbReference type="STRING" id="471514.AN477_19285"/>
<keyword evidence="3" id="KW-1185">Reference proteome</keyword>
<dbReference type="InterPro" id="IPR011659">
    <property type="entry name" value="WD40"/>
</dbReference>
<proteinExistence type="predicted"/>
<dbReference type="EMBL" id="LJCO01000082">
    <property type="protein sequence ID" value="KPV42181.1"/>
    <property type="molecule type" value="Genomic_DNA"/>
</dbReference>
<dbReference type="InterPro" id="IPR011042">
    <property type="entry name" value="6-blade_b-propeller_TolB-like"/>
</dbReference>
<dbReference type="SUPFAM" id="SSF82171">
    <property type="entry name" value="DPP6 N-terminal domain-like"/>
    <property type="match status" value="1"/>
</dbReference>
<protein>
    <submittedName>
        <fullName evidence="2">Uncharacterized protein</fullName>
    </submittedName>
</protein>
<feature type="region of interest" description="Disordered" evidence="1">
    <location>
        <begin position="33"/>
        <end position="134"/>
    </location>
</feature>
<dbReference type="Pfam" id="PF07676">
    <property type="entry name" value="PD40"/>
    <property type="match status" value="1"/>
</dbReference>
<accession>A0A0N8PNQ5</accession>
<dbReference type="Gene3D" id="2.120.10.30">
    <property type="entry name" value="TolB, C-terminal domain"/>
    <property type="match status" value="1"/>
</dbReference>
<feature type="compositionally biased region" description="Low complexity" evidence="1">
    <location>
        <begin position="66"/>
        <end position="119"/>
    </location>
</feature>
<dbReference type="AlphaFoldDB" id="A0A0N8PNQ5"/>
<sequence>MRVPAVAALASCACVVITLGGCGVQPGNRVGVSTGSSGNASSNTTQTSNASNPTQSNPSAKAAGFSNTTSERSSSSQPGNGSSQSVPSQSAGANGASQSGSESGQTSGQGQTTSGTQPGVHAGSPSQTATDLVPISSGGASNLVQARFAANAWNGMGEAALLVTPPNSYGLYGSLLYIVVDGSQSSTGKPQATLVDEHAISASISPDGKWLMVEAMVNEGTVSLPNFQTHLLFESVDGKKRIDLGHVPYVDGDWTGPETYLYTDGSGHLYTVKPGKQPSVSALRLPAGVTINALRVNPQSGLVAMDEVVPDSNGNVLDRHDVIALWDPSTNKLKSLLTASPSNGYILGPWTNDGSALFYWTDPMHSGSMAADGLQLSSINTNGVTQPVATTLTGGSAVLPVSSHQAVLQVGSSRYLFVKKTIEVWNGQKLISLPGQPAGSSSTQVWPTVSPDGRVVAYSVGNTLPMSAGITQTSQWWQQLQLMTVNLSTGQRKVLKTAGSGVVTPVFNGDGSRIAFLDGDTLDVVNANDSGSKQPVFSVTPVDAASYPQWNVSLPIQIADYQP</sequence>
<dbReference type="OrthoDB" id="2370249at2"/>
<evidence type="ECO:0000313" key="2">
    <source>
        <dbReference type="EMBL" id="KPV42181.1"/>
    </source>
</evidence>
<feature type="compositionally biased region" description="Low complexity" evidence="1">
    <location>
        <begin position="33"/>
        <end position="59"/>
    </location>
</feature>
<evidence type="ECO:0000313" key="3">
    <source>
        <dbReference type="Proteomes" id="UP000050482"/>
    </source>
</evidence>
<reference evidence="2 3" key="1">
    <citation type="submission" date="2015-09" db="EMBL/GenBank/DDBJ databases">
        <title>Draft genome sequence of Alicyclobacillus ferrooxydans DSM 22381.</title>
        <authorList>
            <person name="Hemp J."/>
        </authorList>
    </citation>
    <scope>NUCLEOTIDE SEQUENCE [LARGE SCALE GENOMIC DNA]</scope>
    <source>
        <strain evidence="2 3">TC-34</strain>
    </source>
</reference>
<gene>
    <name evidence="2" type="ORF">AN477_19285</name>
</gene>
<dbReference type="RefSeq" id="WP_054970813.1">
    <property type="nucleotide sequence ID" value="NZ_LJCO01000082.1"/>
</dbReference>
<name>A0A0N8PNQ5_9BACL</name>
<evidence type="ECO:0000256" key="1">
    <source>
        <dbReference type="SAM" id="MobiDB-lite"/>
    </source>
</evidence>